<keyword evidence="1" id="KW-0472">Membrane</keyword>
<organism evidence="2 3">
    <name type="scientific">Pseudaestuariivita atlantica</name>
    <dbReference type="NCBI Taxonomy" id="1317121"/>
    <lineage>
        <taxon>Bacteria</taxon>
        <taxon>Pseudomonadati</taxon>
        <taxon>Pseudomonadota</taxon>
        <taxon>Alphaproteobacteria</taxon>
        <taxon>Rhodobacterales</taxon>
        <taxon>Paracoccaceae</taxon>
        <taxon>Pseudaestuariivita</taxon>
    </lineage>
</organism>
<feature type="transmembrane region" description="Helical" evidence="1">
    <location>
        <begin position="137"/>
        <end position="154"/>
    </location>
</feature>
<keyword evidence="1" id="KW-0812">Transmembrane</keyword>
<gene>
    <name evidence="2" type="ORF">ATO11_02655</name>
</gene>
<sequence length="344" mass="37737">MSDAKAKYNFVRKVDGFLREGMFLEEALKAAREPDATTPTLKSYVEWKEMMDYVEELHADGLVGLRVALVRFFSSGVFFIILGGIFLYFSVVLQGGTHSSFTFVFVVLGIAILLYGTGTQGTGALESDTATWKLKGSIAGGAGVLALLAGYLFVEKHPEIRKAFEPQRQYVKIVTNLSDRTAGTIKDLDVKNLFLVANQHGRSVPVALEDGRFVLYLPYFTHKRPCEFIVEVIAHDTSDPTARPLQQMFSLTQQATGRVQVENALFDTCEAQTVSVPAEPVELYASDTSGVDFNEFVADIIYTETTAAAPVAVEVKETATLDPVLEADKLAPSQFQGLPHVAFD</sequence>
<evidence type="ECO:0000256" key="1">
    <source>
        <dbReference type="SAM" id="Phobius"/>
    </source>
</evidence>
<keyword evidence="3" id="KW-1185">Reference proteome</keyword>
<keyword evidence="1" id="KW-1133">Transmembrane helix</keyword>
<proteinExistence type="predicted"/>
<protein>
    <submittedName>
        <fullName evidence="2">Uncharacterized protein</fullName>
    </submittedName>
</protein>
<dbReference type="Proteomes" id="UP000036938">
    <property type="component" value="Unassembled WGS sequence"/>
</dbReference>
<dbReference type="OrthoDB" id="10010166at2"/>
<comment type="caution">
    <text evidence="2">The sequence shown here is derived from an EMBL/GenBank/DDBJ whole genome shotgun (WGS) entry which is preliminary data.</text>
</comment>
<feature type="transmembrane region" description="Helical" evidence="1">
    <location>
        <begin position="72"/>
        <end position="93"/>
    </location>
</feature>
<evidence type="ECO:0000313" key="3">
    <source>
        <dbReference type="Proteomes" id="UP000036938"/>
    </source>
</evidence>
<name>A0A0L1JUR9_9RHOB</name>
<feature type="transmembrane region" description="Helical" evidence="1">
    <location>
        <begin position="100"/>
        <end position="117"/>
    </location>
</feature>
<dbReference type="EMBL" id="AQQZ01000001">
    <property type="protein sequence ID" value="KNG95511.1"/>
    <property type="molecule type" value="Genomic_DNA"/>
</dbReference>
<dbReference type="RefSeq" id="WP_050529246.1">
    <property type="nucleotide sequence ID" value="NZ_AQQZ01000001.1"/>
</dbReference>
<reference evidence="2 3" key="1">
    <citation type="journal article" date="2015" name="Int. J. Syst. Evol. Microbiol.">
        <title>Aestuariivita atlantica sp. nov., isolated from deep sea sediment of the Atlantic Ocean.</title>
        <authorList>
            <person name="Li G."/>
            <person name="Lai Q."/>
            <person name="Du Y."/>
            <person name="Liu X."/>
            <person name="Sun F."/>
            <person name="Shao Z."/>
        </authorList>
    </citation>
    <scope>NUCLEOTIDE SEQUENCE [LARGE SCALE GENOMIC DNA]</scope>
    <source>
        <strain evidence="2 3">22II-S11-z3</strain>
    </source>
</reference>
<dbReference type="AlphaFoldDB" id="A0A0L1JUR9"/>
<evidence type="ECO:0000313" key="2">
    <source>
        <dbReference type="EMBL" id="KNG95511.1"/>
    </source>
</evidence>
<accession>A0A0L1JUR9</accession>